<organism evidence="2 3">
    <name type="scientific">Saccharopolyspora gloriosae</name>
    <dbReference type="NCBI Taxonomy" id="455344"/>
    <lineage>
        <taxon>Bacteria</taxon>
        <taxon>Bacillati</taxon>
        <taxon>Actinomycetota</taxon>
        <taxon>Actinomycetes</taxon>
        <taxon>Pseudonocardiales</taxon>
        <taxon>Pseudonocardiaceae</taxon>
        <taxon>Saccharopolyspora</taxon>
    </lineage>
</organism>
<comment type="caution">
    <text evidence="2">The sequence shown here is derived from an EMBL/GenBank/DDBJ whole genome shotgun (WGS) entry which is preliminary data.</text>
</comment>
<proteinExistence type="predicted"/>
<evidence type="ECO:0000313" key="3">
    <source>
        <dbReference type="Proteomes" id="UP000580474"/>
    </source>
</evidence>
<gene>
    <name evidence="2" type="ORF">BJ969_005758</name>
</gene>
<reference evidence="2 3" key="1">
    <citation type="submission" date="2020-08" db="EMBL/GenBank/DDBJ databases">
        <title>Sequencing the genomes of 1000 actinobacteria strains.</title>
        <authorList>
            <person name="Klenk H.-P."/>
        </authorList>
    </citation>
    <scope>NUCLEOTIDE SEQUENCE [LARGE SCALE GENOMIC DNA]</scope>
    <source>
        <strain evidence="2 3">DSM 45582</strain>
    </source>
</reference>
<protein>
    <submittedName>
        <fullName evidence="2">Uncharacterized protein</fullName>
    </submittedName>
</protein>
<keyword evidence="3" id="KW-1185">Reference proteome</keyword>
<name>A0A840NLD5_9PSEU</name>
<evidence type="ECO:0000256" key="1">
    <source>
        <dbReference type="SAM" id="MobiDB-lite"/>
    </source>
</evidence>
<feature type="region of interest" description="Disordered" evidence="1">
    <location>
        <begin position="21"/>
        <end position="40"/>
    </location>
</feature>
<dbReference type="EMBL" id="JACHIV010000001">
    <property type="protein sequence ID" value="MBB5072670.1"/>
    <property type="molecule type" value="Genomic_DNA"/>
</dbReference>
<accession>A0A840NLD5</accession>
<dbReference type="Proteomes" id="UP000580474">
    <property type="component" value="Unassembled WGS sequence"/>
</dbReference>
<dbReference type="AlphaFoldDB" id="A0A840NLD5"/>
<sequence>MIRRDSRTLLSEDLLSEDGVRVRNGTSGEGMISTRRSFSR</sequence>
<evidence type="ECO:0000313" key="2">
    <source>
        <dbReference type="EMBL" id="MBB5072670.1"/>
    </source>
</evidence>